<feature type="region of interest" description="Disordered" evidence="3">
    <location>
        <begin position="1"/>
        <end position="25"/>
    </location>
</feature>
<dbReference type="AlphaFoldDB" id="A0A5C2RYA9"/>
<dbReference type="SMART" id="SM00360">
    <property type="entry name" value="RRM"/>
    <property type="match status" value="1"/>
</dbReference>
<keyword evidence="1 2" id="KW-0694">RNA-binding</keyword>
<dbReference type="InterPro" id="IPR012677">
    <property type="entry name" value="Nucleotide-bd_a/b_plait_sf"/>
</dbReference>
<dbReference type="PANTHER" id="PTHR19965">
    <property type="entry name" value="RNA AND EXPORT FACTOR BINDING PROTEIN"/>
    <property type="match status" value="1"/>
</dbReference>
<dbReference type="PROSITE" id="PS50102">
    <property type="entry name" value="RRM"/>
    <property type="match status" value="1"/>
</dbReference>
<name>A0A5C2RYA9_9APHY</name>
<feature type="compositionally biased region" description="Basic and acidic residues" evidence="3">
    <location>
        <begin position="200"/>
        <end position="217"/>
    </location>
</feature>
<feature type="domain" description="RRM" evidence="4">
    <location>
        <begin position="52"/>
        <end position="130"/>
    </location>
</feature>
<evidence type="ECO:0000313" key="6">
    <source>
        <dbReference type="Proteomes" id="UP000313359"/>
    </source>
</evidence>
<dbReference type="Proteomes" id="UP000313359">
    <property type="component" value="Unassembled WGS sequence"/>
</dbReference>
<dbReference type="STRING" id="1328759.A0A5C2RYA9"/>
<feature type="compositionally biased region" description="Gly residues" evidence="3">
    <location>
        <begin position="228"/>
        <end position="237"/>
    </location>
</feature>
<evidence type="ECO:0000313" key="5">
    <source>
        <dbReference type="EMBL" id="RPD56057.1"/>
    </source>
</evidence>
<dbReference type="GO" id="GO:0003729">
    <property type="term" value="F:mRNA binding"/>
    <property type="evidence" value="ECO:0007669"/>
    <property type="project" value="TreeGrafter"/>
</dbReference>
<gene>
    <name evidence="5" type="ORF">L227DRAFT_579269</name>
</gene>
<dbReference type="GO" id="GO:0005634">
    <property type="term" value="C:nucleus"/>
    <property type="evidence" value="ECO:0007669"/>
    <property type="project" value="TreeGrafter"/>
</dbReference>
<dbReference type="Gene3D" id="3.30.70.330">
    <property type="match status" value="1"/>
</dbReference>
<accession>A0A5C2RYA9</accession>
<dbReference type="SUPFAM" id="SSF54928">
    <property type="entry name" value="RNA-binding domain, RBD"/>
    <property type="match status" value="1"/>
</dbReference>
<dbReference type="InterPro" id="IPR025715">
    <property type="entry name" value="FoP_C"/>
</dbReference>
<evidence type="ECO:0000256" key="2">
    <source>
        <dbReference type="PROSITE-ProRule" id="PRU00176"/>
    </source>
</evidence>
<proteinExistence type="predicted"/>
<dbReference type="InterPro" id="IPR035979">
    <property type="entry name" value="RBD_domain_sf"/>
</dbReference>
<organism evidence="5 6">
    <name type="scientific">Lentinus tigrinus ALCF2SS1-6</name>
    <dbReference type="NCBI Taxonomy" id="1328759"/>
    <lineage>
        <taxon>Eukaryota</taxon>
        <taxon>Fungi</taxon>
        <taxon>Dikarya</taxon>
        <taxon>Basidiomycota</taxon>
        <taxon>Agaricomycotina</taxon>
        <taxon>Agaricomycetes</taxon>
        <taxon>Polyporales</taxon>
        <taxon>Polyporaceae</taxon>
        <taxon>Lentinus</taxon>
    </lineage>
</organism>
<dbReference type="EMBL" id="ML122291">
    <property type="protein sequence ID" value="RPD56057.1"/>
    <property type="molecule type" value="Genomic_DNA"/>
</dbReference>
<evidence type="ECO:0000259" key="4">
    <source>
        <dbReference type="PROSITE" id="PS50102"/>
    </source>
</evidence>
<sequence>MAPAANRTKKPYSRPAGRPQGAEGQWLHDKAPGVPRAVQNTVAKPATGITNTRIIVSNLHYEVTPKDLSQIFGQIGTLVREPQIRYDRSGRSSGVAVITFETPAEATRAKKQFDGILCKNQPMSIAYDNSPPPARRSASTSLLNRIEKPPLLDRLSKTESKTQRPAPSQAGVGPVRTKQRPNPGTANARASKRLQPPKPKTAEELDKELDAFMKDEITADSVPAAVGTGAGGDVEMS</sequence>
<feature type="compositionally biased region" description="Basic and acidic residues" evidence="3">
    <location>
        <begin position="145"/>
        <end position="162"/>
    </location>
</feature>
<reference evidence="5" key="1">
    <citation type="journal article" date="2018" name="Genome Biol. Evol.">
        <title>Genomics and development of Lentinus tigrinus, a white-rot wood-decaying mushroom with dimorphic fruiting bodies.</title>
        <authorList>
            <person name="Wu B."/>
            <person name="Xu Z."/>
            <person name="Knudson A."/>
            <person name="Carlson A."/>
            <person name="Chen N."/>
            <person name="Kovaka S."/>
            <person name="LaButti K."/>
            <person name="Lipzen A."/>
            <person name="Pennachio C."/>
            <person name="Riley R."/>
            <person name="Schakwitz W."/>
            <person name="Umezawa K."/>
            <person name="Ohm R.A."/>
            <person name="Grigoriev I.V."/>
            <person name="Nagy L.G."/>
            <person name="Gibbons J."/>
            <person name="Hibbett D."/>
        </authorList>
    </citation>
    <scope>NUCLEOTIDE SEQUENCE [LARGE SCALE GENOMIC DNA]</scope>
    <source>
        <strain evidence="5">ALCF2SS1-6</strain>
    </source>
</reference>
<dbReference type="Pfam" id="PF00076">
    <property type="entry name" value="RRM_1"/>
    <property type="match status" value="1"/>
</dbReference>
<dbReference type="CDD" id="cd12418">
    <property type="entry name" value="RRM_Aly_REF_like"/>
    <property type="match status" value="1"/>
</dbReference>
<dbReference type="InterPro" id="IPR051229">
    <property type="entry name" value="ALYREF_mRNA_export"/>
</dbReference>
<dbReference type="SMART" id="SM01218">
    <property type="entry name" value="FoP_duplication"/>
    <property type="match status" value="1"/>
</dbReference>
<keyword evidence="6" id="KW-1185">Reference proteome</keyword>
<evidence type="ECO:0000256" key="1">
    <source>
        <dbReference type="ARBA" id="ARBA00022884"/>
    </source>
</evidence>
<feature type="region of interest" description="Disordered" evidence="3">
    <location>
        <begin position="122"/>
        <end position="237"/>
    </location>
</feature>
<dbReference type="PANTHER" id="PTHR19965:SF82">
    <property type="entry name" value="THO COMPLEX SUBUNIT 4"/>
    <property type="match status" value="1"/>
</dbReference>
<dbReference type="Pfam" id="PF13865">
    <property type="entry name" value="FoP_duplication"/>
    <property type="match status" value="1"/>
</dbReference>
<protein>
    <submittedName>
        <fullName evidence="5">RNA-binding domain-containing protein</fullName>
    </submittedName>
</protein>
<evidence type="ECO:0000256" key="3">
    <source>
        <dbReference type="SAM" id="MobiDB-lite"/>
    </source>
</evidence>
<dbReference type="InterPro" id="IPR000504">
    <property type="entry name" value="RRM_dom"/>
</dbReference>
<dbReference type="OrthoDB" id="5382468at2759"/>